<dbReference type="AlphaFoldDB" id="A0AA35L7D3"/>
<dbReference type="PANTHER" id="PTHR11481">
    <property type="entry name" value="IMMUNOGLOBULIN FC RECEPTOR"/>
    <property type="match status" value="1"/>
</dbReference>
<dbReference type="InterPro" id="IPR013783">
    <property type="entry name" value="Ig-like_fold"/>
</dbReference>
<keyword evidence="2" id="KW-1015">Disulfide bond</keyword>
<evidence type="ECO:0000313" key="6">
    <source>
        <dbReference type="Proteomes" id="UP001178461"/>
    </source>
</evidence>
<accession>A0AA35L7D3</accession>
<dbReference type="GO" id="GO:0009897">
    <property type="term" value="C:external side of plasma membrane"/>
    <property type="evidence" value="ECO:0007669"/>
    <property type="project" value="TreeGrafter"/>
</dbReference>
<evidence type="ECO:0000256" key="2">
    <source>
        <dbReference type="ARBA" id="ARBA00023157"/>
    </source>
</evidence>
<dbReference type="InterPro" id="IPR007110">
    <property type="entry name" value="Ig-like_dom"/>
</dbReference>
<evidence type="ECO:0000256" key="1">
    <source>
        <dbReference type="ARBA" id="ARBA00022729"/>
    </source>
</evidence>
<dbReference type="SUPFAM" id="SSF48726">
    <property type="entry name" value="Immunoglobulin"/>
    <property type="match status" value="2"/>
</dbReference>
<keyword evidence="6" id="KW-1185">Reference proteome</keyword>
<dbReference type="InterPro" id="IPR036179">
    <property type="entry name" value="Ig-like_dom_sf"/>
</dbReference>
<dbReference type="Pfam" id="PF13895">
    <property type="entry name" value="Ig_2"/>
    <property type="match status" value="1"/>
</dbReference>
<evidence type="ECO:0000256" key="3">
    <source>
        <dbReference type="SAM" id="SignalP"/>
    </source>
</evidence>
<dbReference type="Gene3D" id="2.60.40.10">
    <property type="entry name" value="Immunoglobulins"/>
    <property type="match status" value="2"/>
</dbReference>
<dbReference type="GO" id="GO:0004888">
    <property type="term" value="F:transmembrane signaling receptor activity"/>
    <property type="evidence" value="ECO:0007669"/>
    <property type="project" value="TreeGrafter"/>
</dbReference>
<gene>
    <name evidence="5" type="ORF">PODLI_1B016600</name>
</gene>
<dbReference type="InterPro" id="IPR050488">
    <property type="entry name" value="Ig_Fc_receptor"/>
</dbReference>
<dbReference type="GO" id="GO:0006955">
    <property type="term" value="P:immune response"/>
    <property type="evidence" value="ECO:0007669"/>
    <property type="project" value="TreeGrafter"/>
</dbReference>
<protein>
    <submittedName>
        <fullName evidence="5">Superfamily member 1-like</fullName>
    </submittedName>
</protein>
<feature type="signal peptide" evidence="3">
    <location>
        <begin position="1"/>
        <end position="17"/>
    </location>
</feature>
<sequence>MEVILLVPMLVFPHVVLQPASSAGALQPPKLSVQPNYPEYFEGERVVLICSASPNETVEGYRFFNQDGQQILKMAADPYQKGRLDFRAEANNTGNYSCGSWMGKADTEVTSARSNSISLQVKEAPEAPALSLNPNLIKDNLGNSVSLVCSAPPETKNLKEFQFYGDRISVTAVASYGNTYIYNMSIMKLKNVGLFRCGYIVHLSGRKVISKKSNPVTVVGPGTRWERMLAIGGSFFTINSFIFLISHYCF</sequence>
<proteinExistence type="predicted"/>
<evidence type="ECO:0000259" key="4">
    <source>
        <dbReference type="PROSITE" id="PS50835"/>
    </source>
</evidence>
<name>A0AA35L7D3_9SAUR</name>
<dbReference type="PROSITE" id="PS50835">
    <property type="entry name" value="IG_LIKE"/>
    <property type="match status" value="1"/>
</dbReference>
<feature type="domain" description="Ig-like" evidence="4">
    <location>
        <begin position="29"/>
        <end position="118"/>
    </location>
</feature>
<dbReference type="Proteomes" id="UP001178461">
    <property type="component" value="Chromosome 13"/>
</dbReference>
<feature type="chain" id="PRO_5041410574" evidence="3">
    <location>
        <begin position="18"/>
        <end position="250"/>
    </location>
</feature>
<dbReference type="GO" id="GO:0007166">
    <property type="term" value="P:cell surface receptor signaling pathway"/>
    <property type="evidence" value="ECO:0007669"/>
    <property type="project" value="TreeGrafter"/>
</dbReference>
<keyword evidence="1 3" id="KW-0732">Signal</keyword>
<organism evidence="5 6">
    <name type="scientific">Podarcis lilfordi</name>
    <name type="common">Lilford's wall lizard</name>
    <dbReference type="NCBI Taxonomy" id="74358"/>
    <lineage>
        <taxon>Eukaryota</taxon>
        <taxon>Metazoa</taxon>
        <taxon>Chordata</taxon>
        <taxon>Craniata</taxon>
        <taxon>Vertebrata</taxon>
        <taxon>Euteleostomi</taxon>
        <taxon>Lepidosauria</taxon>
        <taxon>Squamata</taxon>
        <taxon>Bifurcata</taxon>
        <taxon>Unidentata</taxon>
        <taxon>Episquamata</taxon>
        <taxon>Laterata</taxon>
        <taxon>Lacertibaenia</taxon>
        <taxon>Lacertidae</taxon>
        <taxon>Podarcis</taxon>
    </lineage>
</organism>
<dbReference type="PANTHER" id="PTHR11481:SF60">
    <property type="entry name" value="IG-LIKE DOMAIN-CONTAINING PROTEIN"/>
    <property type="match status" value="1"/>
</dbReference>
<reference evidence="5" key="1">
    <citation type="submission" date="2022-12" db="EMBL/GenBank/DDBJ databases">
        <authorList>
            <person name="Alioto T."/>
            <person name="Alioto T."/>
            <person name="Gomez Garrido J."/>
        </authorList>
    </citation>
    <scope>NUCLEOTIDE SEQUENCE</scope>
</reference>
<evidence type="ECO:0000313" key="5">
    <source>
        <dbReference type="EMBL" id="CAI5791181.1"/>
    </source>
</evidence>
<dbReference type="EMBL" id="OX395138">
    <property type="protein sequence ID" value="CAI5791181.1"/>
    <property type="molecule type" value="Genomic_DNA"/>
</dbReference>